<reference evidence="3" key="1">
    <citation type="journal article" date="2021" name="Nat. Commun.">
        <title>Genetic determinants of endophytism in the Arabidopsis root mycobiome.</title>
        <authorList>
            <person name="Mesny F."/>
            <person name="Miyauchi S."/>
            <person name="Thiergart T."/>
            <person name="Pickel B."/>
            <person name="Atanasova L."/>
            <person name="Karlsson M."/>
            <person name="Huettel B."/>
            <person name="Barry K.W."/>
            <person name="Haridas S."/>
            <person name="Chen C."/>
            <person name="Bauer D."/>
            <person name="Andreopoulos W."/>
            <person name="Pangilinan J."/>
            <person name="LaButti K."/>
            <person name="Riley R."/>
            <person name="Lipzen A."/>
            <person name="Clum A."/>
            <person name="Drula E."/>
            <person name="Henrissat B."/>
            <person name="Kohler A."/>
            <person name="Grigoriev I.V."/>
            <person name="Martin F.M."/>
            <person name="Hacquard S."/>
        </authorList>
    </citation>
    <scope>NUCLEOTIDE SEQUENCE</scope>
    <source>
        <strain evidence="3">MPI-CAGE-AT-0021</strain>
    </source>
</reference>
<dbReference type="SUPFAM" id="SSF48208">
    <property type="entry name" value="Six-hairpin glycosidases"/>
    <property type="match status" value="1"/>
</dbReference>
<dbReference type="InterPro" id="IPR005198">
    <property type="entry name" value="Glyco_hydro_76"/>
</dbReference>
<dbReference type="InterPro" id="IPR008928">
    <property type="entry name" value="6-hairpin_glycosidase_sf"/>
</dbReference>
<feature type="signal peptide" evidence="2">
    <location>
        <begin position="1"/>
        <end position="21"/>
    </location>
</feature>
<evidence type="ECO:0000256" key="2">
    <source>
        <dbReference type="SAM" id="SignalP"/>
    </source>
</evidence>
<dbReference type="Proteomes" id="UP000717696">
    <property type="component" value="Unassembled WGS sequence"/>
</dbReference>
<comment type="caution">
    <text evidence="3">The sequence shown here is derived from an EMBL/GenBank/DDBJ whole genome shotgun (WGS) entry which is preliminary data.</text>
</comment>
<feature type="compositionally biased region" description="Basic and acidic residues" evidence="1">
    <location>
        <begin position="575"/>
        <end position="593"/>
    </location>
</feature>
<dbReference type="Gene3D" id="1.50.10.20">
    <property type="match status" value="1"/>
</dbReference>
<organism evidence="3 4">
    <name type="scientific">Dactylonectria estremocensis</name>
    <dbReference type="NCBI Taxonomy" id="1079267"/>
    <lineage>
        <taxon>Eukaryota</taxon>
        <taxon>Fungi</taxon>
        <taxon>Dikarya</taxon>
        <taxon>Ascomycota</taxon>
        <taxon>Pezizomycotina</taxon>
        <taxon>Sordariomycetes</taxon>
        <taxon>Hypocreomycetidae</taxon>
        <taxon>Hypocreales</taxon>
        <taxon>Nectriaceae</taxon>
        <taxon>Dactylonectria</taxon>
    </lineage>
</organism>
<dbReference type="AlphaFoldDB" id="A0A9P9J9G6"/>
<evidence type="ECO:0000313" key="4">
    <source>
        <dbReference type="Proteomes" id="UP000717696"/>
    </source>
</evidence>
<dbReference type="InterPro" id="IPR053169">
    <property type="entry name" value="MUG_Protein"/>
</dbReference>
<keyword evidence="4" id="KW-1185">Reference proteome</keyword>
<name>A0A9P9J9G6_9HYPO</name>
<proteinExistence type="predicted"/>
<dbReference type="Pfam" id="PF03663">
    <property type="entry name" value="Glyco_hydro_76"/>
    <property type="match status" value="1"/>
</dbReference>
<dbReference type="EMBL" id="JAGMUU010000004">
    <property type="protein sequence ID" value="KAH7155686.1"/>
    <property type="molecule type" value="Genomic_DNA"/>
</dbReference>
<dbReference type="PANTHER" id="PTHR47791:SF2">
    <property type="entry name" value="ENDO MANNANASE, GH76 FAMILY (EUROFUNG)"/>
    <property type="match status" value="1"/>
</dbReference>
<dbReference type="GO" id="GO:0005975">
    <property type="term" value="P:carbohydrate metabolic process"/>
    <property type="evidence" value="ECO:0007669"/>
    <property type="project" value="InterPro"/>
</dbReference>
<protein>
    <recommendedName>
        <fullName evidence="5">Glycosyl hydrolase</fullName>
    </recommendedName>
</protein>
<dbReference type="PANTHER" id="PTHR47791">
    <property type="entry name" value="MEIOTICALLY UP-REGULATED GENE 191 PROTEIN"/>
    <property type="match status" value="1"/>
</dbReference>
<evidence type="ECO:0000313" key="3">
    <source>
        <dbReference type="EMBL" id="KAH7155686.1"/>
    </source>
</evidence>
<evidence type="ECO:0008006" key="5">
    <source>
        <dbReference type="Google" id="ProtNLM"/>
    </source>
</evidence>
<dbReference type="OrthoDB" id="4104179at2759"/>
<feature type="chain" id="PRO_5040157184" description="Glycosyl hydrolase" evidence="2">
    <location>
        <begin position="22"/>
        <end position="613"/>
    </location>
</feature>
<gene>
    <name evidence="3" type="ORF">B0J13DRAFT_232309</name>
</gene>
<accession>A0A9P9J9G6</accession>
<keyword evidence="2" id="KW-0732">Signal</keyword>
<sequence>MARLSVVAGLAGLLTLQNALAAPTNGDTLKYCPVLYTELPKSCKPLPDSFLGFSSKAPAPSPVDSQVLEYAVEALAVLQDQYFHPDYATWPSAIDWTAAVVGTVVAGTLTTLSKSLPSIKLGGASDWTAKENLISFYYAQLVGSYYGQDVLSIRGQAYDDILWVALGWIEAINFVRTHSELHYPRSGPHEVVPGSGLKKMMDATPWHGHNWVASFAHRSRIFWNLGARGWETKFCKGGMVWNPRLNPYKNAITNELWISASIAMYRHFPGDNFTAPWLASTGFPTNDPAHLQAAMNGYEWLMNVNMTNHHGLFVDGYHIDRRRPGNTECDIRDEMVYTYNQGVLLTGQRGLWTVSGSVSFLGQGHVLIQSVIEATGWNLKENKVRDDLSSIPSGRLPPWRGLGRGGILEEQCDASGTCSQDGQTFKAVFFHHLTSFCAPLDPLRVEEGMKIDKQGYRRVKTAHITACSSYVGWLQHNALAALGTRDEAGRFGMWWGAGIFDAVVTLDDDGINHNAENTTDYRNQGTPEDETWGGLHRWLPGTGHWSVVDPETSQQVLGGFKESRSGGDRPFSGETRQDKRRLQDPNERGRGRTVETQVGGLALLRAYWELSRS</sequence>
<feature type="region of interest" description="Disordered" evidence="1">
    <location>
        <begin position="558"/>
        <end position="594"/>
    </location>
</feature>
<evidence type="ECO:0000256" key="1">
    <source>
        <dbReference type="SAM" id="MobiDB-lite"/>
    </source>
</evidence>